<evidence type="ECO:0000256" key="2">
    <source>
        <dbReference type="ARBA" id="ARBA00022670"/>
    </source>
</evidence>
<dbReference type="EMBL" id="JBGBPQ010000007">
    <property type="protein sequence ID" value="KAL1522034.1"/>
    <property type="molecule type" value="Genomic_DNA"/>
</dbReference>
<reference evidence="8 9" key="1">
    <citation type="journal article" date="2024" name="Science">
        <title>Giant polyketide synthase enzymes in the biosynthesis of giant marine polyether toxins.</title>
        <authorList>
            <person name="Fallon T.R."/>
            <person name="Shende V.V."/>
            <person name="Wierzbicki I.H."/>
            <person name="Pendleton A.L."/>
            <person name="Watervoot N.F."/>
            <person name="Auber R.P."/>
            <person name="Gonzalez D.J."/>
            <person name="Wisecaver J.H."/>
            <person name="Moore B.S."/>
        </authorList>
    </citation>
    <scope>NUCLEOTIDE SEQUENCE [LARGE SCALE GENOMIC DNA]</scope>
    <source>
        <strain evidence="8 9">12B1</strain>
    </source>
</reference>
<evidence type="ECO:0000256" key="6">
    <source>
        <dbReference type="RuleBase" id="RU364057"/>
    </source>
</evidence>
<keyword evidence="5 6" id="KW-0482">Metalloprotease</keyword>
<organism evidence="8 9">
    <name type="scientific">Prymnesium parvum</name>
    <name type="common">Toxic golden alga</name>
    <dbReference type="NCBI Taxonomy" id="97485"/>
    <lineage>
        <taxon>Eukaryota</taxon>
        <taxon>Haptista</taxon>
        <taxon>Haptophyta</taxon>
        <taxon>Prymnesiophyceae</taxon>
        <taxon>Prymnesiales</taxon>
        <taxon>Prymnesiaceae</taxon>
        <taxon>Prymnesium</taxon>
    </lineage>
</organism>
<evidence type="ECO:0000256" key="3">
    <source>
        <dbReference type="ARBA" id="ARBA00022723"/>
    </source>
</evidence>
<keyword evidence="2 6" id="KW-0645">Protease</keyword>
<accession>A0AB34JKG4</accession>
<keyword evidence="4 6" id="KW-0378">Hydrolase</keyword>
<dbReference type="Pfam" id="PF09768">
    <property type="entry name" value="Peptidase_M76"/>
    <property type="match status" value="1"/>
</dbReference>
<dbReference type="InterPro" id="IPR019165">
    <property type="entry name" value="Peptidase_M76_ATP23"/>
</dbReference>
<evidence type="ECO:0000256" key="5">
    <source>
        <dbReference type="ARBA" id="ARBA00023049"/>
    </source>
</evidence>
<dbReference type="GO" id="GO:0034982">
    <property type="term" value="P:mitochondrial protein processing"/>
    <property type="evidence" value="ECO:0007669"/>
    <property type="project" value="TreeGrafter"/>
</dbReference>
<dbReference type="PANTHER" id="PTHR21711">
    <property type="entry name" value="MITOCHONDRIAL INNER MEMBRANE PROTEASE"/>
    <property type="match status" value="1"/>
</dbReference>
<proteinExistence type="inferred from homology"/>
<dbReference type="PANTHER" id="PTHR21711:SF0">
    <property type="entry name" value="MITOCHONDRIAL INNER MEMBRANE PROTEASE ATP23 HOMOLOG"/>
    <property type="match status" value="1"/>
</dbReference>
<dbReference type="GO" id="GO:0005739">
    <property type="term" value="C:mitochondrion"/>
    <property type="evidence" value="ECO:0007669"/>
    <property type="project" value="GOC"/>
</dbReference>
<protein>
    <recommendedName>
        <fullName evidence="6">Mitochondrial inner membrane protease ATP23</fullName>
        <ecNumber evidence="6">3.4.24.-</ecNumber>
    </recommendedName>
</protein>
<comment type="similarity">
    <text evidence="1 6">Belongs to the peptidase M76 family.</text>
</comment>
<evidence type="ECO:0000313" key="9">
    <source>
        <dbReference type="Proteomes" id="UP001515480"/>
    </source>
</evidence>
<feature type="compositionally biased region" description="Basic and acidic residues" evidence="7">
    <location>
        <begin position="21"/>
        <end position="30"/>
    </location>
</feature>
<feature type="compositionally biased region" description="Polar residues" evidence="7">
    <location>
        <begin position="285"/>
        <end position="307"/>
    </location>
</feature>
<dbReference type="AlphaFoldDB" id="A0AB34JKG4"/>
<sequence length="314" mass="33538">MTFIPPPPPPSAPTEEDEFDEARAPDDDGLWRGSSLRDLPSAEREAALLAQCEERVKAAAQKETPRSLIAAMRQNSCTAIKGEKCVKCRTCPADAAWQEVAGYYHAQRQTVYVCAEKEPSPERVEQTVTHELLRAFDHCRLSARVPFVGYQAPWALTCAATACSEVRSYLLSSFKATGGGAGIFTEGGFGSSFSDPYGGLPPTNPMSEQTRGALYRAVLGSTDLHSACRREGKDARAVLDAVFNVCSDDGAPFGPTPGVPHHGAPYPAMPPEVARADLISPSPPAASQVTSPSAADSPEWSDSSTRPQAKWGDV</sequence>
<name>A0AB34JKG4_PRYPA</name>
<evidence type="ECO:0000256" key="7">
    <source>
        <dbReference type="SAM" id="MobiDB-lite"/>
    </source>
</evidence>
<feature type="compositionally biased region" description="Pro residues" evidence="7">
    <location>
        <begin position="1"/>
        <end position="12"/>
    </location>
</feature>
<dbReference type="Proteomes" id="UP001515480">
    <property type="component" value="Unassembled WGS sequence"/>
</dbReference>
<feature type="region of interest" description="Disordered" evidence="7">
    <location>
        <begin position="254"/>
        <end position="314"/>
    </location>
</feature>
<dbReference type="EC" id="3.4.24.-" evidence="6"/>
<keyword evidence="9" id="KW-1185">Reference proteome</keyword>
<dbReference type="GO" id="GO:0033615">
    <property type="term" value="P:mitochondrial proton-transporting ATP synthase complex assembly"/>
    <property type="evidence" value="ECO:0007669"/>
    <property type="project" value="TreeGrafter"/>
</dbReference>
<dbReference type="GO" id="GO:0004222">
    <property type="term" value="F:metalloendopeptidase activity"/>
    <property type="evidence" value="ECO:0007669"/>
    <property type="project" value="InterPro"/>
</dbReference>
<keyword evidence="3 6" id="KW-0479">Metal-binding</keyword>
<evidence type="ECO:0000256" key="1">
    <source>
        <dbReference type="ARBA" id="ARBA00009915"/>
    </source>
</evidence>
<gene>
    <name evidence="8" type="ORF">AB1Y20_021679</name>
</gene>
<dbReference type="GO" id="GO:0046872">
    <property type="term" value="F:metal ion binding"/>
    <property type="evidence" value="ECO:0007669"/>
    <property type="project" value="UniProtKB-KW"/>
</dbReference>
<feature type="region of interest" description="Disordered" evidence="7">
    <location>
        <begin position="1"/>
        <end position="38"/>
    </location>
</feature>
<comment type="caution">
    <text evidence="8">The sequence shown here is derived from an EMBL/GenBank/DDBJ whole genome shotgun (WGS) entry which is preliminary data.</text>
</comment>
<evidence type="ECO:0000313" key="8">
    <source>
        <dbReference type="EMBL" id="KAL1522034.1"/>
    </source>
</evidence>
<evidence type="ECO:0000256" key="4">
    <source>
        <dbReference type="ARBA" id="ARBA00022801"/>
    </source>
</evidence>